<dbReference type="RefSeq" id="WP_105862230.1">
    <property type="nucleotide sequence ID" value="NZ_PUEJ01000004.1"/>
</dbReference>
<organism evidence="3 4">
    <name type="scientific">Labrys okinawensis</name>
    <dbReference type="NCBI Taxonomy" id="346911"/>
    <lineage>
        <taxon>Bacteria</taxon>
        <taxon>Pseudomonadati</taxon>
        <taxon>Pseudomonadota</taxon>
        <taxon>Alphaproteobacteria</taxon>
        <taxon>Hyphomicrobiales</taxon>
        <taxon>Xanthobacteraceae</taxon>
        <taxon>Labrys</taxon>
    </lineage>
</organism>
<dbReference type="Proteomes" id="UP000237682">
    <property type="component" value="Unassembled WGS sequence"/>
</dbReference>
<feature type="signal peptide" evidence="1">
    <location>
        <begin position="1"/>
        <end position="21"/>
    </location>
</feature>
<keyword evidence="4" id="KW-1185">Reference proteome</keyword>
<name>A0A2S9QD71_9HYPH</name>
<dbReference type="InterPro" id="IPR009739">
    <property type="entry name" value="LprI-like_N"/>
</dbReference>
<dbReference type="OrthoDB" id="7066062at2"/>
<comment type="caution">
    <text evidence="3">The sequence shown here is derived from an EMBL/GenBank/DDBJ whole genome shotgun (WGS) entry which is preliminary data.</text>
</comment>
<reference evidence="3 4" key="1">
    <citation type="submission" date="2018-02" db="EMBL/GenBank/DDBJ databases">
        <title>Whole genome sequencing of endophytic bacterium.</title>
        <authorList>
            <person name="Eedara R."/>
            <person name="Podile A.R."/>
        </authorList>
    </citation>
    <scope>NUCLEOTIDE SEQUENCE [LARGE SCALE GENOMIC DNA]</scope>
    <source>
        <strain evidence="3 4">RP1T</strain>
    </source>
</reference>
<proteinExistence type="predicted"/>
<accession>A0A2S9QD71</accession>
<evidence type="ECO:0000256" key="1">
    <source>
        <dbReference type="SAM" id="SignalP"/>
    </source>
</evidence>
<keyword evidence="1" id="KW-0732">Signal</keyword>
<dbReference type="EMBL" id="PUEJ01000004">
    <property type="protein sequence ID" value="PRH87294.1"/>
    <property type="molecule type" value="Genomic_DNA"/>
</dbReference>
<gene>
    <name evidence="3" type="ORF">C5L14_11740</name>
</gene>
<evidence type="ECO:0000259" key="2">
    <source>
        <dbReference type="Pfam" id="PF07007"/>
    </source>
</evidence>
<evidence type="ECO:0000313" key="4">
    <source>
        <dbReference type="Proteomes" id="UP000237682"/>
    </source>
</evidence>
<dbReference type="Gene3D" id="1.20.1270.180">
    <property type="match status" value="1"/>
</dbReference>
<sequence length="227" mass="23458">MIARNLAGLAVACLLPAIALAAGKPSFDCRKAASEVEKAICASPVLSKADAAIAAAYDRLRKALDPRAAAALAADQRWFVGARDEAGAGKEGDGAFRTLKERLAERSGFLEGVRVKPAGGFAGNWRNVAGGLEIEAKADGSLSVSGTVVEPVMGRWVCEVSGSGREAGGVLEVRQEDETSTLKLTREGASLKAETVFPAGATERRVGYCGMNGSADGSYFQVPPGSK</sequence>
<dbReference type="Pfam" id="PF07007">
    <property type="entry name" value="LprI"/>
    <property type="match status" value="1"/>
</dbReference>
<feature type="chain" id="PRO_5015678431" description="Lysozyme inhibitor LprI-like N-terminal domain-containing protein" evidence="1">
    <location>
        <begin position="22"/>
        <end position="227"/>
    </location>
</feature>
<feature type="domain" description="Lysozyme inhibitor LprI-like N-terminal" evidence="2">
    <location>
        <begin position="29"/>
        <end position="87"/>
    </location>
</feature>
<dbReference type="AlphaFoldDB" id="A0A2S9QD71"/>
<evidence type="ECO:0000313" key="3">
    <source>
        <dbReference type="EMBL" id="PRH87294.1"/>
    </source>
</evidence>
<protein>
    <recommendedName>
        <fullName evidence="2">Lysozyme inhibitor LprI-like N-terminal domain-containing protein</fullName>
    </recommendedName>
</protein>